<evidence type="ECO:0000256" key="2">
    <source>
        <dbReference type="ARBA" id="ARBA00022475"/>
    </source>
</evidence>
<protein>
    <submittedName>
        <fullName evidence="7">Polysaccharide transporter, PST family</fullName>
    </submittedName>
</protein>
<keyword evidence="3 6" id="KW-0812">Transmembrane</keyword>
<evidence type="ECO:0000256" key="5">
    <source>
        <dbReference type="ARBA" id="ARBA00023136"/>
    </source>
</evidence>
<keyword evidence="5 6" id="KW-0472">Membrane</keyword>
<dbReference type="OrthoDB" id="9769862at2"/>
<evidence type="ECO:0000313" key="7">
    <source>
        <dbReference type="EMBL" id="SEK38802.1"/>
    </source>
</evidence>
<dbReference type="PANTHER" id="PTHR30250">
    <property type="entry name" value="PST FAMILY PREDICTED COLANIC ACID TRANSPORTER"/>
    <property type="match status" value="1"/>
</dbReference>
<evidence type="ECO:0000256" key="4">
    <source>
        <dbReference type="ARBA" id="ARBA00022989"/>
    </source>
</evidence>
<feature type="transmembrane region" description="Helical" evidence="6">
    <location>
        <begin position="331"/>
        <end position="352"/>
    </location>
</feature>
<evidence type="ECO:0000256" key="3">
    <source>
        <dbReference type="ARBA" id="ARBA00022692"/>
    </source>
</evidence>
<dbReference type="InterPro" id="IPR050833">
    <property type="entry name" value="Poly_Biosynth_Transport"/>
</dbReference>
<gene>
    <name evidence="7" type="ORF">SAMN04488526_0447</name>
</gene>
<evidence type="ECO:0000256" key="6">
    <source>
        <dbReference type="SAM" id="Phobius"/>
    </source>
</evidence>
<keyword evidence="2" id="KW-1003">Cell membrane</keyword>
<proteinExistence type="predicted"/>
<feature type="transmembrane region" description="Helical" evidence="6">
    <location>
        <begin position="39"/>
        <end position="62"/>
    </location>
</feature>
<feature type="transmembrane region" description="Helical" evidence="6">
    <location>
        <begin position="152"/>
        <end position="169"/>
    </location>
</feature>
<feature type="transmembrane region" description="Helical" evidence="6">
    <location>
        <begin position="439"/>
        <end position="459"/>
    </location>
</feature>
<dbReference type="RefSeq" id="WP_092759354.1">
    <property type="nucleotide sequence ID" value="NZ_FNZQ01000001.1"/>
</dbReference>
<organism evidence="7 8">
    <name type="scientific">Jannaschia helgolandensis</name>
    <dbReference type="NCBI Taxonomy" id="188906"/>
    <lineage>
        <taxon>Bacteria</taxon>
        <taxon>Pseudomonadati</taxon>
        <taxon>Pseudomonadota</taxon>
        <taxon>Alphaproteobacteria</taxon>
        <taxon>Rhodobacterales</taxon>
        <taxon>Roseobacteraceae</taxon>
        <taxon>Jannaschia</taxon>
    </lineage>
</organism>
<keyword evidence="4 6" id="KW-1133">Transmembrane helix</keyword>
<keyword evidence="8" id="KW-1185">Reference proteome</keyword>
<dbReference type="EMBL" id="FNZQ01000001">
    <property type="protein sequence ID" value="SEK38802.1"/>
    <property type="molecule type" value="Genomic_DNA"/>
</dbReference>
<feature type="transmembrane region" description="Helical" evidence="6">
    <location>
        <begin position="122"/>
        <end position="140"/>
    </location>
</feature>
<feature type="transmembrane region" description="Helical" evidence="6">
    <location>
        <begin position="294"/>
        <end position="319"/>
    </location>
</feature>
<feature type="transmembrane region" description="Helical" evidence="6">
    <location>
        <begin position="83"/>
        <end position="102"/>
    </location>
</feature>
<dbReference type="Proteomes" id="UP000199283">
    <property type="component" value="Unassembled WGS sequence"/>
</dbReference>
<feature type="transmembrane region" description="Helical" evidence="6">
    <location>
        <begin position="246"/>
        <end position="273"/>
    </location>
</feature>
<feature type="transmembrane region" description="Helical" evidence="6">
    <location>
        <begin position="388"/>
        <end position="408"/>
    </location>
</feature>
<feature type="transmembrane region" description="Helical" evidence="6">
    <location>
        <begin position="7"/>
        <end position="27"/>
    </location>
</feature>
<feature type="transmembrane region" description="Helical" evidence="6">
    <location>
        <begin position="175"/>
        <end position="195"/>
    </location>
</feature>
<dbReference type="GO" id="GO:0005886">
    <property type="term" value="C:plasma membrane"/>
    <property type="evidence" value="ECO:0007669"/>
    <property type="project" value="UniProtKB-SubCell"/>
</dbReference>
<feature type="transmembrane region" description="Helical" evidence="6">
    <location>
        <begin position="216"/>
        <end position="234"/>
    </location>
</feature>
<name>A0A1H7GP98_9RHOB</name>
<feature type="transmembrane region" description="Helical" evidence="6">
    <location>
        <begin position="359"/>
        <end position="382"/>
    </location>
</feature>
<evidence type="ECO:0000313" key="8">
    <source>
        <dbReference type="Proteomes" id="UP000199283"/>
    </source>
</evidence>
<evidence type="ECO:0000256" key="1">
    <source>
        <dbReference type="ARBA" id="ARBA00004651"/>
    </source>
</evidence>
<dbReference type="PANTHER" id="PTHR30250:SF11">
    <property type="entry name" value="O-ANTIGEN TRANSPORTER-RELATED"/>
    <property type="match status" value="1"/>
</dbReference>
<sequence length="464" mass="47489">MTSLRPLLAAFAVTGSAQVAILLMGLVRFKLVSLWLGPAGLGVLGLMLALQAFGSQIAGLGLGPATVRMIAARPHRLTRATLLLPRAAIVQGGIAAVAVFVFRVPLAGWLLDDPTRGAEVAFVGLGIPVALLAGAGTALLQGQRRIHTLARVQVTAAAAGTVLALAAIAKWGAAALPALVLVPPAVLACLVWMVPARPAATGARPGPALWPRLVRLGMATVAGTAFSAMVLLVLRAQIASRLGLDAVGLFTAAWALAVTQAGFVLAAISADFYPRLTALLSRPAEARALIDTQIRLILALGAPVLVVLAGQADLVLTLFYSEAFLPAAPLLGWMALGTILRLPAWAMGFAMLARGAGGIFFLAELGFAMLCLGLSLILMPILGLTAVGVGFALAYGAYLAAGLIWGAAQAMSPGPVPLILTATALLLATLSLNVPALTWLLAIIQAALGILALQPAAFFRRHPA</sequence>
<dbReference type="AlphaFoldDB" id="A0A1H7GP98"/>
<dbReference type="Pfam" id="PF13440">
    <property type="entry name" value="Polysacc_synt_3"/>
    <property type="match status" value="1"/>
</dbReference>
<reference evidence="7 8" key="1">
    <citation type="submission" date="2016-10" db="EMBL/GenBank/DDBJ databases">
        <authorList>
            <person name="de Groot N.N."/>
        </authorList>
    </citation>
    <scope>NUCLEOTIDE SEQUENCE [LARGE SCALE GENOMIC DNA]</scope>
    <source>
        <strain evidence="7 8">DSM 14858</strain>
    </source>
</reference>
<comment type="subcellular location">
    <subcellularLocation>
        <location evidence="1">Cell membrane</location>
        <topology evidence="1">Multi-pass membrane protein</topology>
    </subcellularLocation>
</comment>
<accession>A0A1H7GP98</accession>
<dbReference type="STRING" id="188906.SAMN04488526_0447"/>
<feature type="transmembrane region" description="Helical" evidence="6">
    <location>
        <begin position="415"/>
        <end position="433"/>
    </location>
</feature>